<accession>X0TTY3</accession>
<name>X0TTY3_9ZZZZ</name>
<organism evidence="1">
    <name type="scientific">marine sediment metagenome</name>
    <dbReference type="NCBI Taxonomy" id="412755"/>
    <lineage>
        <taxon>unclassified sequences</taxon>
        <taxon>metagenomes</taxon>
        <taxon>ecological metagenomes</taxon>
    </lineage>
</organism>
<gene>
    <name evidence="1" type="ORF">S01H1_03710</name>
</gene>
<sequence length="111" mass="12422">MNTKLPTKRALAAHIMQNLGLSVTVRESNGQTHYSGDPIHIGVRIDDDGIVVGHYYAHANDQQRVPIFDCECEWLTLIAEGTLVGKLFHRDDVLGVITELEKLKARQRSQS</sequence>
<comment type="caution">
    <text evidence="1">The sequence shown here is derived from an EMBL/GenBank/DDBJ whole genome shotgun (WGS) entry which is preliminary data.</text>
</comment>
<dbReference type="EMBL" id="BARS01002000">
    <property type="protein sequence ID" value="GAF79575.1"/>
    <property type="molecule type" value="Genomic_DNA"/>
</dbReference>
<dbReference type="AlphaFoldDB" id="X0TTY3"/>
<protein>
    <submittedName>
        <fullName evidence="1">Uncharacterized protein</fullName>
    </submittedName>
</protein>
<reference evidence="1" key="1">
    <citation type="journal article" date="2014" name="Front. Microbiol.">
        <title>High frequency of phylogenetically diverse reductive dehalogenase-homologous genes in deep subseafloor sedimentary metagenomes.</title>
        <authorList>
            <person name="Kawai M."/>
            <person name="Futagami T."/>
            <person name="Toyoda A."/>
            <person name="Takaki Y."/>
            <person name="Nishi S."/>
            <person name="Hori S."/>
            <person name="Arai W."/>
            <person name="Tsubouchi T."/>
            <person name="Morono Y."/>
            <person name="Uchiyama I."/>
            <person name="Ito T."/>
            <person name="Fujiyama A."/>
            <person name="Inagaki F."/>
            <person name="Takami H."/>
        </authorList>
    </citation>
    <scope>NUCLEOTIDE SEQUENCE</scope>
    <source>
        <strain evidence="1">Expedition CK06-06</strain>
    </source>
</reference>
<evidence type="ECO:0000313" key="1">
    <source>
        <dbReference type="EMBL" id="GAF79575.1"/>
    </source>
</evidence>
<proteinExistence type="predicted"/>